<keyword evidence="2" id="KW-1133">Transmembrane helix</keyword>
<protein>
    <recommendedName>
        <fullName evidence="3">DH domain-containing protein</fullName>
    </recommendedName>
</protein>
<evidence type="ECO:0000256" key="2">
    <source>
        <dbReference type="SAM" id="Phobius"/>
    </source>
</evidence>
<dbReference type="PANTHER" id="PTHR12673:SF241">
    <property type="entry name" value="DH DOMAIN-CONTAINING PROTEIN"/>
    <property type="match status" value="1"/>
</dbReference>
<dbReference type="EMBL" id="JAODUP010000021">
    <property type="protein sequence ID" value="KAK2168055.1"/>
    <property type="molecule type" value="Genomic_DNA"/>
</dbReference>
<dbReference type="AlphaFoldDB" id="A0AAD9NFF2"/>
<feature type="region of interest" description="Disordered" evidence="1">
    <location>
        <begin position="185"/>
        <end position="206"/>
    </location>
</feature>
<dbReference type="Pfam" id="PF00621">
    <property type="entry name" value="RhoGEF"/>
    <property type="match status" value="1"/>
</dbReference>
<dbReference type="SUPFAM" id="SSF48065">
    <property type="entry name" value="DBL homology domain (DH-domain)"/>
    <property type="match status" value="1"/>
</dbReference>
<dbReference type="GO" id="GO:0046847">
    <property type="term" value="P:filopodium assembly"/>
    <property type="evidence" value="ECO:0007669"/>
    <property type="project" value="TreeGrafter"/>
</dbReference>
<dbReference type="PANTHER" id="PTHR12673">
    <property type="entry name" value="FACIOGENITAL DYSPLASIA PROTEIN"/>
    <property type="match status" value="1"/>
</dbReference>
<dbReference type="GO" id="GO:0007010">
    <property type="term" value="P:cytoskeleton organization"/>
    <property type="evidence" value="ECO:0007669"/>
    <property type="project" value="TreeGrafter"/>
</dbReference>
<feature type="transmembrane region" description="Helical" evidence="2">
    <location>
        <begin position="62"/>
        <end position="85"/>
    </location>
</feature>
<dbReference type="InterPro" id="IPR051092">
    <property type="entry name" value="FYVE_RhoGEF_PH"/>
</dbReference>
<dbReference type="InterPro" id="IPR035899">
    <property type="entry name" value="DBL_dom_sf"/>
</dbReference>
<accession>A0AAD9NFF2</accession>
<sequence length="570" mass="66791">MRHLRLIMRITWMDKVTNKEILEPTGLASMEYLLIRKNIRWIGHLMRMSPEGYQSRFSTVNCLLVTPVIVVFVDAVVVFIISIFINKSLSCTNYTPFTIFIKLSFSANQNDIPTRNQPLANRLQYDPDKSIRRQGGVRRSIVQDANKKVLSRQMVESQYDSIRDPDLYNPQYVTDIQTVKSPHMDRYQSGHRHHHHHHHHHRHPLSELEQQLRELLYQRQRLPDITSPEDGEEPIYDEVLSDQAIPDVHPETLYSLQGTANTQDPEPVYENPEDLHPDFIYSNDNSTRSTDEEDWSEDEFSEFDEQGTSLSSTEMLVKRKQVLDEIVSTEIDYVNKLLCLFKISLRIEGANQVRQMFPDNVLSMMFPSIETLYRLHAEHILPAFRHRQIYWNDQPYLYDIMAKYVPFLSVYKMYTSQYGEANALIVNYRKNSREFRKLLNNIEAKVVEHIDKDIKECQDILKEKDLYGDFSKIQARFDDTLSILVPNTRLLKEGPATEIISRNYLNKKYRYLFLFSELLLVCSKKLTGTFGIRLTVDINQIKFVGSVVDLKVNVAWNPVEDQLDSMLQES</sequence>
<evidence type="ECO:0000313" key="5">
    <source>
        <dbReference type="Proteomes" id="UP001208570"/>
    </source>
</evidence>
<name>A0AAD9NFF2_9ANNE</name>
<dbReference type="Gene3D" id="2.30.29.30">
    <property type="entry name" value="Pleckstrin-homology domain (PH domain)/Phosphotyrosine-binding domain (PTB)"/>
    <property type="match status" value="1"/>
</dbReference>
<organism evidence="4 5">
    <name type="scientific">Paralvinella palmiformis</name>
    <dbReference type="NCBI Taxonomy" id="53620"/>
    <lineage>
        <taxon>Eukaryota</taxon>
        <taxon>Metazoa</taxon>
        <taxon>Spiralia</taxon>
        <taxon>Lophotrochozoa</taxon>
        <taxon>Annelida</taxon>
        <taxon>Polychaeta</taxon>
        <taxon>Sedentaria</taxon>
        <taxon>Canalipalpata</taxon>
        <taxon>Terebellida</taxon>
        <taxon>Terebelliformia</taxon>
        <taxon>Alvinellidae</taxon>
        <taxon>Paralvinella</taxon>
    </lineage>
</organism>
<keyword evidence="2" id="KW-0812">Transmembrane</keyword>
<feature type="domain" description="DH" evidence="3">
    <location>
        <begin position="318"/>
        <end position="492"/>
    </location>
</feature>
<dbReference type="InterPro" id="IPR011993">
    <property type="entry name" value="PH-like_dom_sf"/>
</dbReference>
<reference evidence="4" key="1">
    <citation type="journal article" date="2023" name="Mol. Biol. Evol.">
        <title>Third-Generation Sequencing Reveals the Adaptive Role of the Epigenome in Three Deep-Sea Polychaetes.</title>
        <authorList>
            <person name="Perez M."/>
            <person name="Aroh O."/>
            <person name="Sun Y."/>
            <person name="Lan Y."/>
            <person name="Juniper S.K."/>
            <person name="Young C.R."/>
            <person name="Angers B."/>
            <person name="Qian P.Y."/>
        </authorList>
    </citation>
    <scope>NUCLEOTIDE SEQUENCE</scope>
    <source>
        <strain evidence="4">P08H-3</strain>
    </source>
</reference>
<feature type="compositionally biased region" description="Basic residues" evidence="1">
    <location>
        <begin position="189"/>
        <end position="203"/>
    </location>
</feature>
<comment type="caution">
    <text evidence="4">The sequence shown here is derived from an EMBL/GenBank/DDBJ whole genome shotgun (WGS) entry which is preliminary data.</text>
</comment>
<dbReference type="GO" id="GO:0005085">
    <property type="term" value="F:guanyl-nucleotide exchange factor activity"/>
    <property type="evidence" value="ECO:0007669"/>
    <property type="project" value="InterPro"/>
</dbReference>
<dbReference type="Proteomes" id="UP001208570">
    <property type="component" value="Unassembled WGS sequence"/>
</dbReference>
<evidence type="ECO:0000256" key="1">
    <source>
        <dbReference type="SAM" id="MobiDB-lite"/>
    </source>
</evidence>
<dbReference type="PROSITE" id="PS50010">
    <property type="entry name" value="DH_2"/>
    <property type="match status" value="1"/>
</dbReference>
<dbReference type="Gene3D" id="1.20.900.10">
    <property type="entry name" value="Dbl homology (DH) domain"/>
    <property type="match status" value="1"/>
</dbReference>
<keyword evidence="5" id="KW-1185">Reference proteome</keyword>
<evidence type="ECO:0000313" key="4">
    <source>
        <dbReference type="EMBL" id="KAK2168055.1"/>
    </source>
</evidence>
<dbReference type="InterPro" id="IPR000219">
    <property type="entry name" value="DH_dom"/>
</dbReference>
<proteinExistence type="predicted"/>
<keyword evidence="2" id="KW-0472">Membrane</keyword>
<dbReference type="GO" id="GO:0005737">
    <property type="term" value="C:cytoplasm"/>
    <property type="evidence" value="ECO:0007669"/>
    <property type="project" value="TreeGrafter"/>
</dbReference>
<gene>
    <name evidence="4" type="ORF">LSH36_21g11013</name>
</gene>
<evidence type="ECO:0000259" key="3">
    <source>
        <dbReference type="PROSITE" id="PS50010"/>
    </source>
</evidence>